<reference evidence="2 3" key="1">
    <citation type="submission" date="2019-11" db="EMBL/GenBank/DDBJ databases">
        <title>Genome analysis of Rhizobacterium cereale a novel genus and species isolated from maize roots in North Spain.</title>
        <authorList>
            <person name="Menendez E."/>
            <person name="Flores-Felix J.D."/>
            <person name="Ramirez-Bahena M.-H."/>
            <person name="Igual J.M."/>
            <person name="Garcia-Fraile P."/>
            <person name="Peix A."/>
            <person name="Velazquez E."/>
        </authorList>
    </citation>
    <scope>NUCLEOTIDE SEQUENCE [LARGE SCALE GENOMIC DNA]</scope>
    <source>
        <strain evidence="2 3">RZME27</strain>
    </source>
</reference>
<protein>
    <submittedName>
        <fullName evidence="2">Uncharacterized protein</fullName>
    </submittedName>
</protein>
<sequence>MFRSACRLLVISAAVLPLMSFSMKTAENTRANGPVYDVRGSFVAAKPDIPAALVAGTDRRVDAAIRATVRSMSLPRAILTVRITRAGGLPILFGRRHEAKVTVDATSVTTGERIASATFTVSTTVFGKDNSVEDALAAKIADRIAAEFKLDGGRPTTIASALAGR</sequence>
<keyword evidence="1" id="KW-0732">Signal</keyword>
<dbReference type="RefSeq" id="WP_153354836.1">
    <property type="nucleotide sequence ID" value="NZ_JAYKOO010000001.1"/>
</dbReference>
<name>A0A6A8ADU3_9HYPH</name>
<evidence type="ECO:0000256" key="1">
    <source>
        <dbReference type="SAM" id="SignalP"/>
    </source>
</evidence>
<accession>A0A6A8ADU3</accession>
<dbReference type="EMBL" id="WIXI01000044">
    <property type="protein sequence ID" value="MQY47386.1"/>
    <property type="molecule type" value="Genomic_DNA"/>
</dbReference>
<keyword evidence="3" id="KW-1185">Reference proteome</keyword>
<dbReference type="Proteomes" id="UP000435138">
    <property type="component" value="Unassembled WGS sequence"/>
</dbReference>
<dbReference type="AlphaFoldDB" id="A0A6A8ADU3"/>
<comment type="caution">
    <text evidence="2">The sequence shown here is derived from an EMBL/GenBank/DDBJ whole genome shotgun (WGS) entry which is preliminary data.</text>
</comment>
<evidence type="ECO:0000313" key="2">
    <source>
        <dbReference type="EMBL" id="MQY47386.1"/>
    </source>
</evidence>
<proteinExistence type="predicted"/>
<gene>
    <name evidence="2" type="ORF">GAO09_15215</name>
</gene>
<feature type="signal peptide" evidence="1">
    <location>
        <begin position="1"/>
        <end position="26"/>
    </location>
</feature>
<feature type="chain" id="PRO_5025395187" evidence="1">
    <location>
        <begin position="27"/>
        <end position="165"/>
    </location>
</feature>
<organism evidence="2 3">
    <name type="scientific">Endobacterium cereale</name>
    <dbReference type="NCBI Taxonomy" id="2663029"/>
    <lineage>
        <taxon>Bacteria</taxon>
        <taxon>Pseudomonadati</taxon>
        <taxon>Pseudomonadota</taxon>
        <taxon>Alphaproteobacteria</taxon>
        <taxon>Hyphomicrobiales</taxon>
        <taxon>Rhizobiaceae</taxon>
        <taxon>Endobacterium</taxon>
    </lineage>
</organism>
<evidence type="ECO:0000313" key="3">
    <source>
        <dbReference type="Proteomes" id="UP000435138"/>
    </source>
</evidence>